<gene>
    <name evidence="1" type="ORF">ADN00_10125</name>
</gene>
<name>A0A0P6XU95_9CHLR</name>
<dbReference type="OrthoDB" id="6402212at2"/>
<accession>A0A0P6XU95</accession>
<comment type="caution">
    <text evidence="1">The sequence shown here is derived from an EMBL/GenBank/DDBJ whole genome shotgun (WGS) entry which is preliminary data.</text>
</comment>
<dbReference type="STRING" id="1134406.ADN00_10125"/>
<dbReference type="RefSeq" id="WP_075062884.1">
    <property type="nucleotide sequence ID" value="NZ_LGCL01000024.1"/>
</dbReference>
<keyword evidence="2" id="KW-1185">Reference proteome</keyword>
<protein>
    <submittedName>
        <fullName evidence="1">Uncharacterized protein</fullName>
    </submittedName>
</protein>
<dbReference type="EMBL" id="LGCL01000024">
    <property type="protein sequence ID" value="KPL76939.1"/>
    <property type="molecule type" value="Genomic_DNA"/>
</dbReference>
<dbReference type="AlphaFoldDB" id="A0A0P6XU95"/>
<proteinExistence type="predicted"/>
<reference evidence="1" key="1">
    <citation type="submission" date="2015-07" db="EMBL/GenBank/DDBJ databases">
        <title>Genome sequence of Ornatilinea apprima DSM 23815.</title>
        <authorList>
            <person name="Hemp J."/>
            <person name="Ward L.M."/>
            <person name="Pace L.A."/>
            <person name="Fischer W.W."/>
        </authorList>
    </citation>
    <scope>NUCLEOTIDE SEQUENCE [LARGE SCALE GENOMIC DNA]</scope>
    <source>
        <strain evidence="1">P3M-1</strain>
    </source>
</reference>
<sequence length="105" mass="12108">MTTLPINECFEPPDELDGAKVLLWAYNPEKPFFMMLFEDGSNYKPIHGFAICRYGGEELFYKFSCNSEWEVENDSDHASIEEAIHAAHHLSKEPIVWNQKLPATE</sequence>
<evidence type="ECO:0000313" key="2">
    <source>
        <dbReference type="Proteomes" id="UP000050417"/>
    </source>
</evidence>
<organism evidence="1 2">
    <name type="scientific">Ornatilinea apprima</name>
    <dbReference type="NCBI Taxonomy" id="1134406"/>
    <lineage>
        <taxon>Bacteria</taxon>
        <taxon>Bacillati</taxon>
        <taxon>Chloroflexota</taxon>
        <taxon>Anaerolineae</taxon>
        <taxon>Anaerolineales</taxon>
        <taxon>Anaerolineaceae</taxon>
        <taxon>Ornatilinea</taxon>
    </lineage>
</organism>
<dbReference type="Proteomes" id="UP000050417">
    <property type="component" value="Unassembled WGS sequence"/>
</dbReference>
<evidence type="ECO:0000313" key="1">
    <source>
        <dbReference type="EMBL" id="KPL76939.1"/>
    </source>
</evidence>